<feature type="binding site" evidence="10">
    <location>
        <position position="225"/>
    </location>
    <ligand>
        <name>K(+)</name>
        <dbReference type="ChEBI" id="CHEBI:29103"/>
    </ligand>
</feature>
<proteinExistence type="inferred from homology"/>
<dbReference type="GO" id="GO:0003924">
    <property type="term" value="F:GTPase activity"/>
    <property type="evidence" value="ECO:0007669"/>
    <property type="project" value="UniProtKB-UniRule"/>
</dbReference>
<comment type="caution">
    <text evidence="10">Lacks conserved residue(s) required for the propagation of feature annotation.</text>
</comment>
<feature type="binding site" evidence="10">
    <location>
        <position position="443"/>
    </location>
    <ligand>
        <name>(6S)-5-formyl-5,6,7,8-tetrahydrofolate</name>
        <dbReference type="ChEBI" id="CHEBI:57457"/>
    </ligand>
</feature>
<feature type="binding site" evidence="10">
    <location>
        <position position="246"/>
    </location>
    <ligand>
        <name>K(+)</name>
        <dbReference type="ChEBI" id="CHEBI:29103"/>
    </ligand>
</feature>
<evidence type="ECO:0000256" key="5">
    <source>
        <dbReference type="ARBA" id="ARBA00022741"/>
    </source>
</evidence>
<dbReference type="AlphaFoldDB" id="A0A5T0R147"/>
<feature type="binding site" evidence="10">
    <location>
        <position position="118"/>
    </location>
    <ligand>
        <name>(6S)-5-formyl-5,6,7,8-tetrahydrofolate</name>
        <dbReference type="ChEBI" id="CHEBI:57457"/>
    </ligand>
</feature>
<dbReference type="Gene3D" id="3.40.50.300">
    <property type="entry name" value="P-loop containing nucleotide triphosphate hydrolases"/>
    <property type="match status" value="1"/>
</dbReference>
<feature type="binding site" evidence="10">
    <location>
        <position position="250"/>
    </location>
    <ligand>
        <name>Mg(2+)</name>
        <dbReference type="ChEBI" id="CHEBI:18420"/>
    </ligand>
</feature>
<reference evidence="14" key="1">
    <citation type="submission" date="2018-08" db="EMBL/GenBank/DDBJ databases">
        <authorList>
            <consortium name="NARMS: The National Antimicrobial Resistance Monitoring System"/>
        </authorList>
    </citation>
    <scope>NUCLEOTIDE SEQUENCE</scope>
    <source>
        <strain evidence="14">CVM N17C673</strain>
        <strain evidence="13">FSIS1608910</strain>
    </source>
</reference>
<comment type="function">
    <text evidence="10">Exhibits a very high intrinsic GTPase hydrolysis rate. Involved in the addition of a carboxymethylaminomethyl (cmnm) group at the wobble position (U34) of certain tRNAs, forming tRNA-cmnm(5)s(2)U34.</text>
</comment>
<evidence type="ECO:0000256" key="11">
    <source>
        <dbReference type="RuleBase" id="RU003313"/>
    </source>
</evidence>
<keyword evidence="8 10" id="KW-0630">Potassium</keyword>
<dbReference type="SUPFAM" id="SSF52540">
    <property type="entry name" value="P-loop containing nucleoside triphosphate hydrolases"/>
    <property type="match status" value="1"/>
</dbReference>
<dbReference type="GO" id="GO:0005525">
    <property type="term" value="F:GTP binding"/>
    <property type="evidence" value="ECO:0007669"/>
    <property type="project" value="UniProtKB-UniRule"/>
</dbReference>
<organism evidence="14">
    <name type="scientific">Campylobacter jejuni</name>
    <dbReference type="NCBI Taxonomy" id="197"/>
    <lineage>
        <taxon>Bacteria</taxon>
        <taxon>Pseudomonadati</taxon>
        <taxon>Campylobacterota</taxon>
        <taxon>Epsilonproteobacteria</taxon>
        <taxon>Campylobacterales</taxon>
        <taxon>Campylobacteraceae</taxon>
        <taxon>Campylobacter</taxon>
    </lineage>
</organism>
<dbReference type="Pfam" id="PF10396">
    <property type="entry name" value="TrmE_N"/>
    <property type="match status" value="1"/>
</dbReference>
<dbReference type="NCBIfam" id="TIGR00450">
    <property type="entry name" value="mnmE_trmE_thdF"/>
    <property type="match status" value="1"/>
</dbReference>
<evidence type="ECO:0000256" key="10">
    <source>
        <dbReference type="HAMAP-Rule" id="MF_00379"/>
    </source>
</evidence>
<feature type="binding site" evidence="10">
    <location>
        <begin position="244"/>
        <end position="250"/>
    </location>
    <ligand>
        <name>GTP</name>
        <dbReference type="ChEBI" id="CHEBI:37565"/>
    </ligand>
</feature>
<evidence type="ECO:0000259" key="12">
    <source>
        <dbReference type="PROSITE" id="PS51709"/>
    </source>
</evidence>
<sequence length="443" mass="49233">MSDTIAAIATAHGVGSISIVRLSGERALEFALKLSHKTKLTPRHATFTKLFNQNNEIIDEAIMIYFKAPYSFTGEDIVEFQTHGGFSVSEVLLEELVSLGARLALAGEFSKRACLNGKMTPLKALNIQDLILSKSALAAKIIARNMQGNLGELLEKIRTDLVKTLAFVETSIDYADDDDLPSDLLEQISTMCEENSKILKEIYTLSQSKKGLIEGFKIAIVGKPNVGKSSLLNALLSYERAIVSDIAGTTRDTIEESFKLGTHLLRIIDTAGIRESKDVIEQIGVALSKKSLEDADIILAVFDASRVQDKEDEKIFDLLANTDKKIFWILNKSDLENVFKNTQNKNFIKLSAQKDITLLKEELQNYFNSFDSEGIMVSSLDLINACKISSEAIFRAKGLLEESSLELFAFELNLAINELARFTKDFQRDEILDEMFGNFCLGK</sequence>
<evidence type="ECO:0000313" key="13">
    <source>
        <dbReference type="EMBL" id="EAJ8763409.1"/>
    </source>
</evidence>
<dbReference type="Gene3D" id="3.30.1360.120">
    <property type="entry name" value="Probable tRNA modification gtpase trme, domain 1"/>
    <property type="match status" value="1"/>
</dbReference>
<keyword evidence="4 10" id="KW-0479">Metal-binding</keyword>
<evidence type="ECO:0000313" key="14">
    <source>
        <dbReference type="EMBL" id="EAL9152518.1"/>
    </source>
</evidence>
<gene>
    <name evidence="10 14" type="primary">mnmE</name>
    <name evidence="10" type="synonym">trmE</name>
    <name evidence="13" type="ORF">BTL12_08045</name>
    <name evidence="14" type="ORF">DYW38_07940</name>
</gene>
<dbReference type="InterPro" id="IPR004520">
    <property type="entry name" value="GTPase_MnmE"/>
</dbReference>
<dbReference type="InterPro" id="IPR005225">
    <property type="entry name" value="Small_GTP-bd"/>
</dbReference>
<dbReference type="InterPro" id="IPR031168">
    <property type="entry name" value="G_TrmE"/>
</dbReference>
<dbReference type="CDD" id="cd14858">
    <property type="entry name" value="TrmE_N"/>
    <property type="match status" value="1"/>
</dbReference>
<dbReference type="GO" id="GO:0002098">
    <property type="term" value="P:tRNA wobble uridine modification"/>
    <property type="evidence" value="ECO:0007669"/>
    <property type="project" value="TreeGrafter"/>
</dbReference>
<feature type="binding site" evidence="10">
    <location>
        <position position="249"/>
    </location>
    <ligand>
        <name>K(+)</name>
        <dbReference type="ChEBI" id="CHEBI:29103"/>
    </ligand>
</feature>
<dbReference type="InterPro" id="IPR025867">
    <property type="entry name" value="MnmE_helical"/>
</dbReference>
<evidence type="ECO:0000256" key="4">
    <source>
        <dbReference type="ARBA" id="ARBA00022723"/>
    </source>
</evidence>
<dbReference type="InterPro" id="IPR027266">
    <property type="entry name" value="TrmE/GcvT-like"/>
</dbReference>
<comment type="subunit">
    <text evidence="10">Homodimer. Heterotetramer of two MnmE and two MnmG subunits.</text>
</comment>
<feature type="binding site" evidence="10">
    <location>
        <position position="229"/>
    </location>
    <ligand>
        <name>Mg(2+)</name>
        <dbReference type="ChEBI" id="CHEBI:18420"/>
    </ligand>
</feature>
<dbReference type="FunFam" id="3.40.50.300:FF:001376">
    <property type="entry name" value="tRNA modification GTPase MnmE"/>
    <property type="match status" value="1"/>
</dbReference>
<dbReference type="PROSITE" id="PS51709">
    <property type="entry name" value="G_TRME"/>
    <property type="match status" value="1"/>
</dbReference>
<dbReference type="GO" id="GO:0030488">
    <property type="term" value="P:tRNA methylation"/>
    <property type="evidence" value="ECO:0007669"/>
    <property type="project" value="TreeGrafter"/>
</dbReference>
<dbReference type="EC" id="3.6.-.-" evidence="10"/>
<evidence type="ECO:0000256" key="8">
    <source>
        <dbReference type="ARBA" id="ARBA00022958"/>
    </source>
</evidence>
<keyword evidence="2 10" id="KW-0963">Cytoplasm</keyword>
<dbReference type="Pfam" id="PF12631">
    <property type="entry name" value="MnmE_helical"/>
    <property type="match status" value="1"/>
</dbReference>
<evidence type="ECO:0000256" key="2">
    <source>
        <dbReference type="ARBA" id="ARBA00022490"/>
    </source>
</evidence>
<dbReference type="InterPro" id="IPR027417">
    <property type="entry name" value="P-loop_NTPase"/>
</dbReference>
<feature type="binding site" evidence="10">
    <location>
        <position position="244"/>
    </location>
    <ligand>
        <name>K(+)</name>
        <dbReference type="ChEBI" id="CHEBI:29103"/>
    </ligand>
</feature>
<dbReference type="InterPro" id="IPR027368">
    <property type="entry name" value="MnmE_dom2"/>
</dbReference>
<comment type="cofactor">
    <cofactor evidence="10">
        <name>K(+)</name>
        <dbReference type="ChEBI" id="CHEBI:29103"/>
    </cofactor>
    <text evidence="10">Binds 1 potassium ion per subunit.</text>
</comment>
<dbReference type="Gene3D" id="1.20.120.430">
    <property type="entry name" value="tRNA modification GTPase MnmE domain 2"/>
    <property type="match status" value="1"/>
</dbReference>
<dbReference type="HAMAP" id="MF_00379">
    <property type="entry name" value="GTPase_MnmE"/>
    <property type="match status" value="1"/>
</dbReference>
<dbReference type="SUPFAM" id="SSF103025">
    <property type="entry name" value="Folate-binding domain"/>
    <property type="match status" value="1"/>
</dbReference>
<dbReference type="EMBL" id="AACSHB010000032">
    <property type="protein sequence ID" value="EAL9152518.1"/>
    <property type="molecule type" value="Genomic_DNA"/>
</dbReference>
<dbReference type="PANTHER" id="PTHR42714:SF2">
    <property type="entry name" value="TRNA MODIFICATION GTPASE GTPBP3, MITOCHONDRIAL"/>
    <property type="match status" value="1"/>
</dbReference>
<feature type="binding site" evidence="10">
    <location>
        <position position="79"/>
    </location>
    <ligand>
        <name>(6S)-5-formyl-5,6,7,8-tetrahydrofolate</name>
        <dbReference type="ChEBI" id="CHEBI:57457"/>
    </ligand>
</feature>
<keyword evidence="6 10" id="KW-0378">Hydrolase</keyword>
<feature type="binding site" evidence="10">
    <location>
        <begin position="225"/>
        <end position="230"/>
    </location>
    <ligand>
        <name>GTP</name>
        <dbReference type="ChEBI" id="CHEBI:37565"/>
    </ligand>
</feature>
<evidence type="ECO:0000256" key="3">
    <source>
        <dbReference type="ARBA" id="ARBA00022694"/>
    </source>
</evidence>
<dbReference type="PANTHER" id="PTHR42714">
    <property type="entry name" value="TRNA MODIFICATION GTPASE GTPBP3"/>
    <property type="match status" value="1"/>
</dbReference>
<keyword evidence="7 10" id="KW-0460">Magnesium</keyword>
<comment type="caution">
    <text evidence="14">The sequence shown here is derived from an EMBL/GenBank/DDBJ whole genome shotgun (WGS) entry which is preliminary data.</text>
</comment>
<keyword evidence="9 10" id="KW-0342">GTP-binding</keyword>
<dbReference type="GO" id="GO:0005829">
    <property type="term" value="C:cytosol"/>
    <property type="evidence" value="ECO:0007669"/>
    <property type="project" value="TreeGrafter"/>
</dbReference>
<feature type="domain" description="TrmE-type G" evidence="12">
    <location>
        <begin position="215"/>
        <end position="368"/>
    </location>
</feature>
<accession>A0A5T0R147</accession>
<evidence type="ECO:0000256" key="1">
    <source>
        <dbReference type="ARBA" id="ARBA00011043"/>
    </source>
</evidence>
<feature type="binding site" evidence="10">
    <location>
        <begin position="269"/>
        <end position="272"/>
    </location>
    <ligand>
        <name>GTP</name>
        <dbReference type="ChEBI" id="CHEBI:37565"/>
    </ligand>
</feature>
<keyword evidence="5 10" id="KW-0547">Nucleotide-binding</keyword>
<feature type="binding site" evidence="10">
    <location>
        <position position="21"/>
    </location>
    <ligand>
        <name>(6S)-5-formyl-5,6,7,8-tetrahydrofolate</name>
        <dbReference type="ChEBI" id="CHEBI:57457"/>
    </ligand>
</feature>
<protein>
    <recommendedName>
        <fullName evidence="10">tRNA modification GTPase MnmE</fullName>
        <ecNumber evidence="10">3.6.-.-</ecNumber>
    </recommendedName>
</protein>
<dbReference type="EMBL" id="AACBLE010000027">
    <property type="protein sequence ID" value="EAJ8763409.1"/>
    <property type="molecule type" value="Genomic_DNA"/>
</dbReference>
<keyword evidence="3 10" id="KW-0819">tRNA processing</keyword>
<dbReference type="InterPro" id="IPR006073">
    <property type="entry name" value="GTP-bd"/>
</dbReference>
<comment type="subcellular location">
    <subcellularLocation>
        <location evidence="10">Cytoplasm</location>
    </subcellularLocation>
</comment>
<evidence type="ECO:0000256" key="6">
    <source>
        <dbReference type="ARBA" id="ARBA00022801"/>
    </source>
</evidence>
<comment type="similarity">
    <text evidence="1 10 11">Belongs to the TRAFAC class TrmE-Era-EngA-EngB-Septin-like GTPase superfamily. TrmE GTPase family.</text>
</comment>
<dbReference type="GO" id="GO:0046872">
    <property type="term" value="F:metal ion binding"/>
    <property type="evidence" value="ECO:0007669"/>
    <property type="project" value="UniProtKB-KW"/>
</dbReference>
<dbReference type="NCBIfam" id="TIGR00231">
    <property type="entry name" value="small_GTP"/>
    <property type="match status" value="1"/>
</dbReference>
<evidence type="ECO:0000256" key="9">
    <source>
        <dbReference type="ARBA" id="ARBA00023134"/>
    </source>
</evidence>
<name>A0A5T0R147_CAMJU</name>
<evidence type="ECO:0000256" key="7">
    <source>
        <dbReference type="ARBA" id="ARBA00022842"/>
    </source>
</evidence>
<dbReference type="Pfam" id="PF01926">
    <property type="entry name" value="MMR_HSR1"/>
    <property type="match status" value="1"/>
</dbReference>
<dbReference type="RefSeq" id="WP_071311270.1">
    <property type="nucleotide sequence ID" value="NZ_CP017860.1"/>
</dbReference>
<dbReference type="InterPro" id="IPR018948">
    <property type="entry name" value="GTP-bd_TrmE_N"/>
</dbReference>
<dbReference type="CDD" id="cd04164">
    <property type="entry name" value="trmE"/>
    <property type="match status" value="1"/>
</dbReference>